<proteinExistence type="predicted"/>
<dbReference type="AlphaFoldDB" id="A0A4P1RST1"/>
<evidence type="ECO:0000256" key="2">
    <source>
        <dbReference type="ARBA" id="ARBA00022821"/>
    </source>
</evidence>
<dbReference type="PANTHER" id="PTHR23155">
    <property type="entry name" value="DISEASE RESISTANCE PROTEIN RP"/>
    <property type="match status" value="1"/>
</dbReference>
<evidence type="ECO:0000313" key="7">
    <source>
        <dbReference type="Proteomes" id="UP000188354"/>
    </source>
</evidence>
<dbReference type="InterPro" id="IPR044974">
    <property type="entry name" value="Disease_R_plants"/>
</dbReference>
<feature type="domain" description="Disease resistance R13L4/SHOC-2-like LRR" evidence="5">
    <location>
        <begin position="589"/>
        <end position="865"/>
    </location>
</feature>
<sequence length="890" mass="103768">MCDQVAKFFPQLVDVWKLLRSIPKEIAQINEELESIQISINAVDRMAAASKQENIDDNGMKRKLRHIREETLRIKEVTEDYRSIQQQQPPSDLGCIAVLYATANFIKTMIPRLRISYEIQDIKSSIHEINEISCFEQGSSSGSQAPQHALRRKALYVKEDDVVGFEVPRDNLIGWLKEEREERSVIAVVGMGGQGKTTLAKIVYKKVIGDFDCHAWITVSQDYTAQKLLRAMLEKLDENEKGVSEMDLESLTKKVRKCLRQKRYVFFFDDVWSQDFWSEIESAVIDNRNQSRIVITTRIMNVVQLCRASSLVHILNLQPLLPQQSWELFYKKAFRNEPDGLCPTGLEDISSKIVEKCEGLPLAIVAIGSLLASKEKNSHKWQRLFQHVINELDKYPNSIGITNILGLSYDVLPYYLKSCFLYFGIYPKDYEVNSQRLIRLWIAEEFIKFDEKLETLEEVGEQYLEELVQRNLVQTSSFSVDGKPKSYRVHGLLHDMILMKIKVLGFCHFISDNKVVRSMSNERIQRLQIKTNFKNDDLKGANNEASSITSIHIFGNEGLSEKEFAEMIPTKYRRLKVFEYDWIDRIPLDLGCLIHLRYLRFTGVVEFLPDSIGNLYNLETLDLKWTNVLELPSEIKKLTKLRHLLLPCSNIMIGIRGFESLQTLYCVDTWRWDEHQLIELGHLKQLRSLGLMNFQGRHYKYYHKYVTCLCYSINKMEYLENLYIHSTKRCIYWDIPPLPILQRLKLVGELDKFSEWIPKHKNLVRLSLRFSKLNDDPMKSLQHLPNLLSLHLWDAYDGIYIEFVSGMFQKLKNLELIRLKSLTYIYIGEGALPSLKHLTLQDIPNLEKVAYGMNNLHNLETLWIKEMPKEFVDRVRGNVWIHNNVGTVLY</sequence>
<dbReference type="InterPro" id="IPR055414">
    <property type="entry name" value="LRR_R13L4/SHOC2-like"/>
</dbReference>
<keyword evidence="1" id="KW-0677">Repeat</keyword>
<evidence type="ECO:0000256" key="1">
    <source>
        <dbReference type="ARBA" id="ARBA00022737"/>
    </source>
</evidence>
<dbReference type="InterPro" id="IPR002182">
    <property type="entry name" value="NB-ARC"/>
</dbReference>
<dbReference type="InterPro" id="IPR042197">
    <property type="entry name" value="Apaf_helical"/>
</dbReference>
<dbReference type="InterPro" id="IPR036388">
    <property type="entry name" value="WH-like_DNA-bd_sf"/>
</dbReference>
<dbReference type="Pfam" id="PF00931">
    <property type="entry name" value="NB-ARC"/>
    <property type="match status" value="1"/>
</dbReference>
<dbReference type="EMBL" id="CM007362">
    <property type="protein sequence ID" value="OIW17545.1"/>
    <property type="molecule type" value="Genomic_DNA"/>
</dbReference>
<dbReference type="GO" id="GO:0043531">
    <property type="term" value="F:ADP binding"/>
    <property type="evidence" value="ECO:0007669"/>
    <property type="project" value="InterPro"/>
</dbReference>
<dbReference type="Gene3D" id="1.10.8.430">
    <property type="entry name" value="Helical domain of apoptotic protease-activating factors"/>
    <property type="match status" value="1"/>
</dbReference>
<dbReference type="Pfam" id="PF23598">
    <property type="entry name" value="LRR_14"/>
    <property type="match status" value="1"/>
</dbReference>
<dbReference type="PRINTS" id="PR00364">
    <property type="entry name" value="DISEASERSIST"/>
</dbReference>
<dbReference type="Gene3D" id="3.80.10.10">
    <property type="entry name" value="Ribonuclease Inhibitor"/>
    <property type="match status" value="1"/>
</dbReference>
<evidence type="ECO:0000313" key="6">
    <source>
        <dbReference type="EMBL" id="OIW17545.1"/>
    </source>
</evidence>
<dbReference type="Proteomes" id="UP000188354">
    <property type="component" value="Chromosome LG02"/>
</dbReference>
<keyword evidence="7" id="KW-1185">Reference proteome</keyword>
<dbReference type="InterPro" id="IPR032675">
    <property type="entry name" value="LRR_dom_sf"/>
</dbReference>
<dbReference type="Gene3D" id="1.10.10.10">
    <property type="entry name" value="Winged helix-like DNA-binding domain superfamily/Winged helix DNA-binding domain"/>
    <property type="match status" value="1"/>
</dbReference>
<dbReference type="InterPro" id="IPR027417">
    <property type="entry name" value="P-loop_NTPase"/>
</dbReference>
<evidence type="ECO:0000259" key="4">
    <source>
        <dbReference type="Pfam" id="PF23559"/>
    </source>
</evidence>
<dbReference type="Gene3D" id="1.20.5.4130">
    <property type="match status" value="1"/>
</dbReference>
<dbReference type="FunFam" id="3.40.50.300:FF:001091">
    <property type="entry name" value="Probable disease resistance protein At1g61300"/>
    <property type="match status" value="1"/>
</dbReference>
<dbReference type="Pfam" id="PF23559">
    <property type="entry name" value="WHD_DRP"/>
    <property type="match status" value="1"/>
</dbReference>
<accession>A0A4P1RST1</accession>
<evidence type="ECO:0000259" key="5">
    <source>
        <dbReference type="Pfam" id="PF23598"/>
    </source>
</evidence>
<dbReference type="SUPFAM" id="SSF52540">
    <property type="entry name" value="P-loop containing nucleoside triphosphate hydrolases"/>
    <property type="match status" value="1"/>
</dbReference>
<feature type="domain" description="NB-ARC" evidence="3">
    <location>
        <begin position="169"/>
        <end position="337"/>
    </location>
</feature>
<dbReference type="SUPFAM" id="SSF52058">
    <property type="entry name" value="L domain-like"/>
    <property type="match status" value="1"/>
</dbReference>
<dbReference type="InterPro" id="IPR058922">
    <property type="entry name" value="WHD_DRP"/>
</dbReference>
<dbReference type="GO" id="GO:0098542">
    <property type="term" value="P:defense response to other organism"/>
    <property type="evidence" value="ECO:0007669"/>
    <property type="project" value="TreeGrafter"/>
</dbReference>
<dbReference type="Gramene" id="OIW17545">
    <property type="protein sequence ID" value="OIW17545"/>
    <property type="gene ID" value="TanjilG_22657"/>
</dbReference>
<evidence type="ECO:0000259" key="3">
    <source>
        <dbReference type="Pfam" id="PF00931"/>
    </source>
</evidence>
<name>A0A4P1RST1_LUPAN</name>
<dbReference type="FunFam" id="1.10.10.10:FF:000322">
    <property type="entry name" value="Probable disease resistance protein At1g63360"/>
    <property type="match status" value="1"/>
</dbReference>
<dbReference type="PANTHER" id="PTHR23155:SF1052">
    <property type="entry name" value="DISEASE RESISTANCE PROTEIN RPM1"/>
    <property type="match status" value="1"/>
</dbReference>
<organism evidence="6 7">
    <name type="scientific">Lupinus angustifolius</name>
    <name type="common">Narrow-leaved blue lupine</name>
    <dbReference type="NCBI Taxonomy" id="3871"/>
    <lineage>
        <taxon>Eukaryota</taxon>
        <taxon>Viridiplantae</taxon>
        <taxon>Streptophyta</taxon>
        <taxon>Embryophyta</taxon>
        <taxon>Tracheophyta</taxon>
        <taxon>Spermatophyta</taxon>
        <taxon>Magnoliopsida</taxon>
        <taxon>eudicotyledons</taxon>
        <taxon>Gunneridae</taxon>
        <taxon>Pentapetalae</taxon>
        <taxon>rosids</taxon>
        <taxon>fabids</taxon>
        <taxon>Fabales</taxon>
        <taxon>Fabaceae</taxon>
        <taxon>Papilionoideae</taxon>
        <taxon>50 kb inversion clade</taxon>
        <taxon>genistoids sensu lato</taxon>
        <taxon>core genistoids</taxon>
        <taxon>Genisteae</taxon>
        <taxon>Lupinus</taxon>
    </lineage>
</organism>
<reference evidence="6 7" key="1">
    <citation type="journal article" date="2017" name="Plant Biotechnol. J.">
        <title>A comprehensive draft genome sequence for lupin (Lupinus angustifolius), an emerging health food: insights into plant-microbe interactions and legume evolution.</title>
        <authorList>
            <person name="Hane J.K."/>
            <person name="Ming Y."/>
            <person name="Kamphuis L.G."/>
            <person name="Nelson M.N."/>
            <person name="Garg G."/>
            <person name="Atkins C.A."/>
            <person name="Bayer P.E."/>
            <person name="Bravo A."/>
            <person name="Bringans S."/>
            <person name="Cannon S."/>
            <person name="Edwards D."/>
            <person name="Foley R."/>
            <person name="Gao L.L."/>
            <person name="Harrison M.J."/>
            <person name="Huang W."/>
            <person name="Hurgobin B."/>
            <person name="Li S."/>
            <person name="Liu C.W."/>
            <person name="McGrath A."/>
            <person name="Morahan G."/>
            <person name="Murray J."/>
            <person name="Weller J."/>
            <person name="Jian J."/>
            <person name="Singh K.B."/>
        </authorList>
    </citation>
    <scope>NUCLEOTIDE SEQUENCE [LARGE SCALE GENOMIC DNA]</scope>
    <source>
        <strain evidence="7">cv. Tanjil</strain>
        <tissue evidence="6">Whole plant</tissue>
    </source>
</reference>
<gene>
    <name evidence="6" type="ORF">TanjilG_22657</name>
</gene>
<dbReference type="STRING" id="3871.A0A4P1RST1"/>
<dbReference type="Gene3D" id="3.40.50.300">
    <property type="entry name" value="P-loop containing nucleotide triphosphate hydrolases"/>
    <property type="match status" value="1"/>
</dbReference>
<keyword evidence="2" id="KW-0611">Plant defense</keyword>
<feature type="domain" description="Disease resistance protein winged helix" evidence="4">
    <location>
        <begin position="425"/>
        <end position="497"/>
    </location>
</feature>
<protein>
    <submittedName>
        <fullName evidence="6">Uncharacterized protein</fullName>
    </submittedName>
</protein>